<dbReference type="Proteomes" id="UP001305220">
    <property type="component" value="Plasmid p82_LEO_62"/>
</dbReference>
<accession>A0AA96DV43</accession>
<evidence type="ECO:0000313" key="4">
    <source>
        <dbReference type="EMBL" id="WNL35109.1"/>
    </source>
</evidence>
<geneLocation type="plasmid" evidence="4">
    <name>p82_LEO_62</name>
</geneLocation>
<reference evidence="4" key="1">
    <citation type="submission" date="2023-09" db="EMBL/GenBank/DDBJ databases">
        <title>Arcobacter tbilisiensis sp. nov. isolated from chicken meat in Tbilisi, Georgia.</title>
        <authorList>
            <person name="Matthias R."/>
            <person name="Zautner A.E."/>
        </authorList>
    </citation>
    <scope>NUCLEOTIDE SEQUENCE</scope>
    <source>
        <strain evidence="4">LEO 62</strain>
        <plasmid evidence="4">p82_LEO_62</plasmid>
    </source>
</reference>
<dbReference type="EMBL" id="CP134857">
    <property type="protein sequence ID" value="WNL35109.1"/>
    <property type="molecule type" value="Genomic_DNA"/>
</dbReference>
<dbReference type="InterPro" id="IPR045184">
    <property type="entry name" value="SMU1"/>
</dbReference>
<dbReference type="RefSeq" id="WP_390871702.1">
    <property type="nucleotide sequence ID" value="NZ_CP128653.1"/>
</dbReference>
<sequence>MSKDGKYIVSANEDNRIKVWDFNSAECIKTFKEDLISSWNNINSVEISSDGNYIISGGKDKKIKVWDINKVPTEEDENKPFTRKEEYSNILDGHSDSVSNLTISEDGKYIISGSVDKTIKIWDFKTSECLRTLEGHVDAISIVTISKDGKYIVSGSKDKTIKIWDFKTSECLRTLEGHFGSINSLVISPDNKHIVSASEDKKVKIWDFNSGKCLISFNGYLGNTCSLAISPDGKYIISGSNNETINIWELSSNKNIYTIDSNFELAIDEQGFFKGSIDNINQYIKICNKPLNQRNLTQEEIVSFSKKGNFLELN</sequence>
<evidence type="ECO:0000256" key="3">
    <source>
        <dbReference type="ARBA" id="ARBA00026184"/>
    </source>
</evidence>
<dbReference type="SUPFAM" id="SSF50978">
    <property type="entry name" value="WD40 repeat-like"/>
    <property type="match status" value="1"/>
</dbReference>
<dbReference type="InterPro" id="IPR020472">
    <property type="entry name" value="WD40_PAC1"/>
</dbReference>
<dbReference type="GO" id="GO:0000398">
    <property type="term" value="P:mRNA splicing, via spliceosome"/>
    <property type="evidence" value="ECO:0007669"/>
    <property type="project" value="InterPro"/>
</dbReference>
<gene>
    <name evidence="4" type="ORF">RMP68_11200</name>
</gene>
<evidence type="ECO:0000256" key="2">
    <source>
        <dbReference type="ARBA" id="ARBA00022737"/>
    </source>
</evidence>
<dbReference type="InterPro" id="IPR015943">
    <property type="entry name" value="WD40/YVTN_repeat-like_dom_sf"/>
</dbReference>
<dbReference type="PRINTS" id="PR00320">
    <property type="entry name" value="GPROTEINBRPT"/>
</dbReference>
<protein>
    <recommendedName>
        <fullName evidence="3">WD40 repeat-containing protein SMU1</fullName>
    </recommendedName>
</protein>
<organism evidence="4">
    <name type="scientific">Arcobacter cryaerophilus gv. pseudocryaerophilus</name>
    <dbReference type="NCBI Taxonomy" id="2933791"/>
    <lineage>
        <taxon>Bacteria</taxon>
        <taxon>Pseudomonadati</taxon>
        <taxon>Campylobacterota</taxon>
        <taxon>Epsilonproteobacteria</taxon>
        <taxon>Campylobacterales</taxon>
        <taxon>Arcobacteraceae</taxon>
        <taxon>Aliarcobacter</taxon>
    </lineage>
</organism>
<keyword evidence="1" id="KW-0853">WD repeat</keyword>
<dbReference type="CDD" id="cd00200">
    <property type="entry name" value="WD40"/>
    <property type="match status" value="1"/>
</dbReference>
<dbReference type="PROSITE" id="PS00678">
    <property type="entry name" value="WD_REPEATS_1"/>
    <property type="match status" value="6"/>
</dbReference>
<dbReference type="AlphaFoldDB" id="A0AA96DV43"/>
<dbReference type="SMART" id="SM00320">
    <property type="entry name" value="WD40"/>
    <property type="match status" value="5"/>
</dbReference>
<keyword evidence="2" id="KW-0677">Repeat</keyword>
<proteinExistence type="predicted"/>
<dbReference type="InterPro" id="IPR001680">
    <property type="entry name" value="WD40_rpt"/>
</dbReference>
<dbReference type="InterPro" id="IPR019775">
    <property type="entry name" value="WD40_repeat_CS"/>
</dbReference>
<name>A0AA96DV43_9BACT</name>
<dbReference type="Pfam" id="PF25172">
    <property type="entry name" value="Beta-prop_WDR3_2nd"/>
    <property type="match status" value="1"/>
</dbReference>
<dbReference type="PANTHER" id="PTHR22848">
    <property type="entry name" value="WD40 REPEAT PROTEIN"/>
    <property type="match status" value="1"/>
</dbReference>
<dbReference type="InterPro" id="IPR036322">
    <property type="entry name" value="WD40_repeat_dom_sf"/>
</dbReference>
<dbReference type="Gene3D" id="2.130.10.10">
    <property type="entry name" value="YVTN repeat-like/Quinoprotein amine dehydrogenase"/>
    <property type="match status" value="2"/>
</dbReference>
<keyword evidence="4" id="KW-0614">Plasmid</keyword>
<evidence type="ECO:0000256" key="1">
    <source>
        <dbReference type="ARBA" id="ARBA00022574"/>
    </source>
</evidence>